<evidence type="ECO:0000256" key="7">
    <source>
        <dbReference type="ARBA" id="ARBA00023136"/>
    </source>
</evidence>
<dbReference type="PANTHER" id="PTHR34040">
    <property type="entry name" value="FLAGELLAR BIOSYNTHETIC PROTEIN FLIQ"/>
    <property type="match status" value="1"/>
</dbReference>
<sequence>MNDQMVIDLGWKTIWLAIQVAAPSLLATLLMGLAVSIFQAATQINEQTLSFIPKILAITVALVIFGPWTLSIMIEFTIGLIKAIPHLGSK</sequence>
<evidence type="ECO:0000256" key="9">
    <source>
        <dbReference type="RuleBase" id="RU364090"/>
    </source>
</evidence>
<keyword evidence="7 9" id="KW-0472">Membrane</keyword>
<evidence type="ECO:0000313" key="11">
    <source>
        <dbReference type="Proteomes" id="UP000192907"/>
    </source>
</evidence>
<dbReference type="Pfam" id="PF01313">
    <property type="entry name" value="Bac_export_3"/>
    <property type="match status" value="1"/>
</dbReference>
<feature type="transmembrane region" description="Helical" evidence="9">
    <location>
        <begin position="14"/>
        <end position="35"/>
    </location>
</feature>
<comment type="subcellular location">
    <subcellularLocation>
        <location evidence="1 9">Cell membrane</location>
        <topology evidence="1">Multi-pass membrane protein</topology>
    </subcellularLocation>
    <subcellularLocation>
        <location evidence="9">Bacterial flagellum basal body</location>
    </subcellularLocation>
</comment>
<evidence type="ECO:0000256" key="4">
    <source>
        <dbReference type="ARBA" id="ARBA00022475"/>
    </source>
</evidence>
<reference evidence="11" key="1">
    <citation type="submission" date="2017-04" db="EMBL/GenBank/DDBJ databases">
        <authorList>
            <person name="Varghese N."/>
            <person name="Submissions S."/>
        </authorList>
    </citation>
    <scope>NUCLEOTIDE SEQUENCE [LARGE SCALE GENOMIC DNA]</scope>
    <source>
        <strain evidence="11">RKEM611</strain>
    </source>
</reference>
<dbReference type="OrthoDB" id="5295741at2"/>
<dbReference type="AlphaFoldDB" id="A0A1Y6CJ93"/>
<dbReference type="GO" id="GO:0044780">
    <property type="term" value="P:bacterial-type flagellum assembly"/>
    <property type="evidence" value="ECO:0007669"/>
    <property type="project" value="InterPro"/>
</dbReference>
<protein>
    <recommendedName>
        <fullName evidence="3 9">Flagellar biosynthetic protein FliQ</fullName>
    </recommendedName>
</protein>
<evidence type="ECO:0000256" key="1">
    <source>
        <dbReference type="ARBA" id="ARBA00004651"/>
    </source>
</evidence>
<evidence type="ECO:0000256" key="8">
    <source>
        <dbReference type="ARBA" id="ARBA00023143"/>
    </source>
</evidence>
<dbReference type="RefSeq" id="WP_132323601.1">
    <property type="nucleotide sequence ID" value="NZ_FWZT01000023.1"/>
</dbReference>
<evidence type="ECO:0000256" key="2">
    <source>
        <dbReference type="ARBA" id="ARBA00006156"/>
    </source>
</evidence>
<dbReference type="STRING" id="1513793.SAMN06296036_12335"/>
<accession>A0A1Y6CJ93</accession>
<keyword evidence="6 9" id="KW-1133">Transmembrane helix</keyword>
<keyword evidence="11" id="KW-1185">Reference proteome</keyword>
<dbReference type="PANTHER" id="PTHR34040:SF2">
    <property type="entry name" value="FLAGELLAR BIOSYNTHETIC PROTEIN FLIQ"/>
    <property type="match status" value="1"/>
</dbReference>
<dbReference type="Proteomes" id="UP000192907">
    <property type="component" value="Unassembled WGS sequence"/>
</dbReference>
<keyword evidence="10" id="KW-0282">Flagellum</keyword>
<dbReference type="GO" id="GO:0009425">
    <property type="term" value="C:bacterial-type flagellum basal body"/>
    <property type="evidence" value="ECO:0007669"/>
    <property type="project" value="UniProtKB-SubCell"/>
</dbReference>
<comment type="similarity">
    <text evidence="2 9">Belongs to the FliQ/MopD/SpaQ family.</text>
</comment>
<keyword evidence="10" id="KW-0969">Cilium</keyword>
<evidence type="ECO:0000256" key="5">
    <source>
        <dbReference type="ARBA" id="ARBA00022692"/>
    </source>
</evidence>
<evidence type="ECO:0000256" key="6">
    <source>
        <dbReference type="ARBA" id="ARBA00022989"/>
    </source>
</evidence>
<gene>
    <name evidence="9" type="primary">fliQ</name>
    <name evidence="10" type="ORF">SAMN06296036_12335</name>
</gene>
<dbReference type="EMBL" id="FWZT01000023">
    <property type="protein sequence ID" value="SMF66502.1"/>
    <property type="molecule type" value="Genomic_DNA"/>
</dbReference>
<dbReference type="GO" id="GO:0009306">
    <property type="term" value="P:protein secretion"/>
    <property type="evidence" value="ECO:0007669"/>
    <property type="project" value="InterPro"/>
</dbReference>
<name>A0A1Y6CJ93_9BACT</name>
<keyword evidence="10" id="KW-0966">Cell projection</keyword>
<dbReference type="PIRSF" id="PIRSF004669">
    <property type="entry name" value="FliQ"/>
    <property type="match status" value="1"/>
</dbReference>
<organism evidence="10 11">
    <name type="scientific">Pseudobacteriovorax antillogorgiicola</name>
    <dbReference type="NCBI Taxonomy" id="1513793"/>
    <lineage>
        <taxon>Bacteria</taxon>
        <taxon>Pseudomonadati</taxon>
        <taxon>Bdellovibrionota</taxon>
        <taxon>Oligoflexia</taxon>
        <taxon>Oligoflexales</taxon>
        <taxon>Pseudobacteriovoracaceae</taxon>
        <taxon>Pseudobacteriovorax</taxon>
    </lineage>
</organism>
<evidence type="ECO:0000256" key="3">
    <source>
        <dbReference type="ARBA" id="ARBA00021718"/>
    </source>
</evidence>
<dbReference type="PRINTS" id="PR00952">
    <property type="entry name" value="TYPE3IMQPROT"/>
</dbReference>
<dbReference type="NCBIfam" id="TIGR01402">
    <property type="entry name" value="fliQ"/>
    <property type="match status" value="1"/>
</dbReference>
<keyword evidence="4 9" id="KW-1003">Cell membrane</keyword>
<proteinExistence type="inferred from homology"/>
<dbReference type="InterPro" id="IPR002191">
    <property type="entry name" value="Bac_export_3"/>
</dbReference>
<dbReference type="InterPro" id="IPR006305">
    <property type="entry name" value="FliQ"/>
</dbReference>
<dbReference type="GO" id="GO:0005886">
    <property type="term" value="C:plasma membrane"/>
    <property type="evidence" value="ECO:0007669"/>
    <property type="project" value="UniProtKB-SubCell"/>
</dbReference>
<keyword evidence="5 9" id="KW-0812">Transmembrane</keyword>
<feature type="transmembrane region" description="Helical" evidence="9">
    <location>
        <begin position="55"/>
        <end position="81"/>
    </location>
</feature>
<comment type="function">
    <text evidence="9">Role in flagellar biosynthesis.</text>
</comment>
<keyword evidence="8 9" id="KW-0975">Bacterial flagellum</keyword>
<evidence type="ECO:0000313" key="10">
    <source>
        <dbReference type="EMBL" id="SMF66502.1"/>
    </source>
</evidence>